<comment type="similarity">
    <text evidence="2 7">Belongs to the major facilitator superfamily. Sugar transporter (TC 2.A.1.1) family.</text>
</comment>
<sequence>MSAIIGTTQYLCYFNQGPNGLPFNDDAQCSGPTSIVQGGITASMPGGSWVGSLASGLLSDKFGRKVSIQVGAVIWLAGSTISCAAINIPMLIVGRFINGLCVGICSSQVPVYVSELSPPRRRGLVVGTQQWAITWGVLIMFYISYGCSFLEGTKAFRIPWGFQMVPALVMCVGLFFMPESPRWLARHDRWEECHQILSAIHGHGDLDNSFVQMELQQLNEVCALERDQADVSYLDLFRPNVIWRTHIGMFVQIWSQLTGINVIMYYITFVFGMAGLTGNANLVASSISYVINVVMTVPALLYVDRIGRRRLLILGSVSLTFWWLLCAGLMGKYGSPAPPGGVNSIAEESWTITGKPAKVVIACSYLVVASFAPTWGPVSWIYPPELMPLGLRGKAAAMSTSSNWIFNFALSYFTPVAFVNIKWKTYLMFGIFGIGMTAHVFFCFPETKGKTLEEIEKVFANGTSSPWKMAMGGFRSIDSDKEESVQGIKSEQDPPLHVENSNKEGGATGTVEAV</sequence>
<dbReference type="EMBL" id="CAWUHB010000126">
    <property type="protein sequence ID" value="CAK7236843.1"/>
    <property type="molecule type" value="Genomic_DNA"/>
</dbReference>
<feature type="transmembrane region" description="Helical" evidence="9">
    <location>
        <begin position="70"/>
        <end position="90"/>
    </location>
</feature>
<feature type="region of interest" description="Disordered" evidence="8">
    <location>
        <begin position="479"/>
        <end position="514"/>
    </location>
</feature>
<feature type="domain" description="Major facilitator superfamily (MFS) profile" evidence="10">
    <location>
        <begin position="1"/>
        <end position="448"/>
    </location>
</feature>
<evidence type="ECO:0000256" key="4">
    <source>
        <dbReference type="ARBA" id="ARBA00022692"/>
    </source>
</evidence>
<dbReference type="InterPro" id="IPR003663">
    <property type="entry name" value="Sugar/inositol_transpt"/>
</dbReference>
<dbReference type="PROSITE" id="PS00216">
    <property type="entry name" value="SUGAR_TRANSPORT_1"/>
    <property type="match status" value="2"/>
</dbReference>
<feature type="transmembrane region" description="Helical" evidence="9">
    <location>
        <begin position="404"/>
        <end position="421"/>
    </location>
</feature>
<dbReference type="SUPFAM" id="SSF103473">
    <property type="entry name" value="MFS general substrate transporter"/>
    <property type="match status" value="1"/>
</dbReference>
<comment type="subcellular location">
    <subcellularLocation>
        <location evidence="1">Membrane</location>
        <topology evidence="1">Multi-pass membrane protein</topology>
    </subcellularLocation>
</comment>
<evidence type="ECO:0000259" key="10">
    <source>
        <dbReference type="PROSITE" id="PS50850"/>
    </source>
</evidence>
<keyword evidence="4 9" id="KW-0812">Transmembrane</keyword>
<accession>A0ABP0CXN5</accession>
<dbReference type="PRINTS" id="PR00171">
    <property type="entry name" value="SUGRTRNSPORT"/>
</dbReference>
<dbReference type="Pfam" id="PF00083">
    <property type="entry name" value="Sugar_tr"/>
    <property type="match status" value="1"/>
</dbReference>
<evidence type="ECO:0000256" key="9">
    <source>
        <dbReference type="SAM" id="Phobius"/>
    </source>
</evidence>
<keyword evidence="5 9" id="KW-1133">Transmembrane helix</keyword>
<protein>
    <submittedName>
        <fullName evidence="11">High affinity glucose transporter</fullName>
    </submittedName>
</protein>
<feature type="compositionally biased region" description="Basic and acidic residues" evidence="8">
    <location>
        <begin position="479"/>
        <end position="502"/>
    </location>
</feature>
<dbReference type="PANTHER" id="PTHR48022">
    <property type="entry name" value="PLASTIDIC GLUCOSE TRANSPORTER 4"/>
    <property type="match status" value="1"/>
</dbReference>
<feature type="transmembrane region" description="Helical" evidence="9">
    <location>
        <begin position="282"/>
        <end position="303"/>
    </location>
</feature>
<dbReference type="PROSITE" id="PS00217">
    <property type="entry name" value="SUGAR_TRANSPORT_2"/>
    <property type="match status" value="1"/>
</dbReference>
<evidence type="ECO:0000256" key="3">
    <source>
        <dbReference type="ARBA" id="ARBA00022448"/>
    </source>
</evidence>
<gene>
    <name evidence="11" type="primary">HGT1_5</name>
    <name evidence="11" type="ORF">SCUCBS95973_009747</name>
</gene>
<comment type="caution">
    <text evidence="11">The sequence shown here is derived from an EMBL/GenBank/DDBJ whole genome shotgun (WGS) entry which is preliminary data.</text>
</comment>
<keyword evidence="3 7" id="KW-0813">Transport</keyword>
<dbReference type="PROSITE" id="PS50850">
    <property type="entry name" value="MFS"/>
    <property type="match status" value="1"/>
</dbReference>
<evidence type="ECO:0000256" key="1">
    <source>
        <dbReference type="ARBA" id="ARBA00004141"/>
    </source>
</evidence>
<dbReference type="InterPro" id="IPR005828">
    <property type="entry name" value="MFS_sugar_transport-like"/>
</dbReference>
<feature type="transmembrane region" description="Helical" evidence="9">
    <location>
        <begin position="359"/>
        <end position="383"/>
    </location>
</feature>
<dbReference type="Gene3D" id="1.20.1250.20">
    <property type="entry name" value="MFS general substrate transporter like domains"/>
    <property type="match status" value="1"/>
</dbReference>
<keyword evidence="12" id="KW-1185">Reference proteome</keyword>
<evidence type="ECO:0000313" key="11">
    <source>
        <dbReference type="EMBL" id="CAK7236843.1"/>
    </source>
</evidence>
<dbReference type="Proteomes" id="UP001642405">
    <property type="component" value="Unassembled WGS sequence"/>
</dbReference>
<evidence type="ECO:0000313" key="12">
    <source>
        <dbReference type="Proteomes" id="UP001642405"/>
    </source>
</evidence>
<dbReference type="PANTHER" id="PTHR48022:SF7">
    <property type="entry name" value="MAJOR FACILITATOR SUPERFAMILY (MFS) PROFILE DOMAIN-CONTAINING PROTEIN-RELATED"/>
    <property type="match status" value="1"/>
</dbReference>
<dbReference type="InterPro" id="IPR005829">
    <property type="entry name" value="Sugar_transporter_CS"/>
</dbReference>
<feature type="transmembrane region" description="Helical" evidence="9">
    <location>
        <begin position="253"/>
        <end position="276"/>
    </location>
</feature>
<evidence type="ECO:0000256" key="7">
    <source>
        <dbReference type="RuleBase" id="RU003346"/>
    </source>
</evidence>
<feature type="transmembrane region" description="Helical" evidence="9">
    <location>
        <begin position="427"/>
        <end position="444"/>
    </location>
</feature>
<evidence type="ECO:0000256" key="5">
    <source>
        <dbReference type="ARBA" id="ARBA00022989"/>
    </source>
</evidence>
<feature type="transmembrane region" description="Helical" evidence="9">
    <location>
        <begin position="125"/>
        <end position="145"/>
    </location>
</feature>
<dbReference type="InterPro" id="IPR050360">
    <property type="entry name" value="MFS_Sugar_Transporters"/>
</dbReference>
<organism evidence="11 12">
    <name type="scientific">Sporothrix curviconia</name>
    <dbReference type="NCBI Taxonomy" id="1260050"/>
    <lineage>
        <taxon>Eukaryota</taxon>
        <taxon>Fungi</taxon>
        <taxon>Dikarya</taxon>
        <taxon>Ascomycota</taxon>
        <taxon>Pezizomycotina</taxon>
        <taxon>Sordariomycetes</taxon>
        <taxon>Sordariomycetidae</taxon>
        <taxon>Ophiostomatales</taxon>
        <taxon>Ophiostomataceae</taxon>
        <taxon>Sporothrix</taxon>
    </lineage>
</organism>
<reference evidence="11 12" key="1">
    <citation type="submission" date="2024-01" db="EMBL/GenBank/DDBJ databases">
        <authorList>
            <person name="Allen C."/>
            <person name="Tagirdzhanova G."/>
        </authorList>
    </citation>
    <scope>NUCLEOTIDE SEQUENCE [LARGE SCALE GENOMIC DNA]</scope>
</reference>
<name>A0ABP0CXN5_9PEZI</name>
<evidence type="ECO:0000256" key="2">
    <source>
        <dbReference type="ARBA" id="ARBA00010992"/>
    </source>
</evidence>
<keyword evidence="11" id="KW-0762">Sugar transport</keyword>
<evidence type="ECO:0000256" key="6">
    <source>
        <dbReference type="ARBA" id="ARBA00023136"/>
    </source>
</evidence>
<dbReference type="CDD" id="cd17356">
    <property type="entry name" value="MFS_HXT"/>
    <property type="match status" value="1"/>
</dbReference>
<keyword evidence="6 9" id="KW-0472">Membrane</keyword>
<dbReference type="InterPro" id="IPR020846">
    <property type="entry name" value="MFS_dom"/>
</dbReference>
<dbReference type="InterPro" id="IPR036259">
    <property type="entry name" value="MFS_trans_sf"/>
</dbReference>
<proteinExistence type="inferred from homology"/>
<evidence type="ECO:0000256" key="8">
    <source>
        <dbReference type="SAM" id="MobiDB-lite"/>
    </source>
</evidence>
<feature type="transmembrane region" description="Helical" evidence="9">
    <location>
        <begin position="310"/>
        <end position="330"/>
    </location>
</feature>
<dbReference type="NCBIfam" id="TIGR00879">
    <property type="entry name" value="SP"/>
    <property type="match status" value="1"/>
</dbReference>